<organism evidence="3 4">
    <name type="scientific">Pontiella desulfatans</name>
    <dbReference type="NCBI Taxonomy" id="2750659"/>
    <lineage>
        <taxon>Bacteria</taxon>
        <taxon>Pseudomonadati</taxon>
        <taxon>Kiritimatiellota</taxon>
        <taxon>Kiritimatiellia</taxon>
        <taxon>Kiritimatiellales</taxon>
        <taxon>Pontiellaceae</taxon>
        <taxon>Pontiella</taxon>
    </lineage>
</organism>
<reference evidence="3 4" key="1">
    <citation type="submission" date="2019-04" db="EMBL/GenBank/DDBJ databases">
        <authorList>
            <person name="Van Vliet M D."/>
        </authorList>
    </citation>
    <scope>NUCLEOTIDE SEQUENCE [LARGE SCALE GENOMIC DNA]</scope>
    <source>
        <strain evidence="3 4">F1</strain>
    </source>
</reference>
<evidence type="ECO:0000256" key="2">
    <source>
        <dbReference type="SAM" id="Phobius"/>
    </source>
</evidence>
<feature type="transmembrane region" description="Helical" evidence="2">
    <location>
        <begin position="63"/>
        <end position="83"/>
    </location>
</feature>
<gene>
    <name evidence="3" type="ORF">PDESU_00073</name>
</gene>
<feature type="region of interest" description="Disordered" evidence="1">
    <location>
        <begin position="335"/>
        <end position="359"/>
    </location>
</feature>
<name>A0A6C2TV97_PONDE</name>
<proteinExistence type="predicted"/>
<dbReference type="AlphaFoldDB" id="A0A6C2TV97"/>
<feature type="transmembrane region" description="Helical" evidence="2">
    <location>
        <begin position="299"/>
        <end position="318"/>
    </location>
</feature>
<evidence type="ECO:0000313" key="3">
    <source>
        <dbReference type="EMBL" id="VGO11529.1"/>
    </source>
</evidence>
<feature type="transmembrane region" description="Helical" evidence="2">
    <location>
        <begin position="210"/>
        <end position="237"/>
    </location>
</feature>
<feature type="transmembrane region" description="Helical" evidence="2">
    <location>
        <begin position="30"/>
        <end position="51"/>
    </location>
</feature>
<protein>
    <submittedName>
        <fullName evidence="3">Uncharacterized protein</fullName>
    </submittedName>
</protein>
<keyword evidence="2" id="KW-0472">Membrane</keyword>
<feature type="transmembrane region" description="Helical" evidence="2">
    <location>
        <begin position="95"/>
        <end position="118"/>
    </location>
</feature>
<keyword evidence="2" id="KW-1133">Transmembrane helix</keyword>
<dbReference type="RefSeq" id="WP_136077281.1">
    <property type="nucleotide sequence ID" value="NZ_CAAHFG010000001.1"/>
</dbReference>
<feature type="transmembrane region" description="Helical" evidence="2">
    <location>
        <begin position="138"/>
        <end position="164"/>
    </location>
</feature>
<evidence type="ECO:0000256" key="1">
    <source>
        <dbReference type="SAM" id="MobiDB-lite"/>
    </source>
</evidence>
<feature type="transmembrane region" description="Helical" evidence="2">
    <location>
        <begin position="249"/>
        <end position="268"/>
    </location>
</feature>
<keyword evidence="4" id="KW-1185">Reference proteome</keyword>
<dbReference type="Proteomes" id="UP000366872">
    <property type="component" value="Unassembled WGS sequence"/>
</dbReference>
<accession>A0A6C2TV97</accession>
<evidence type="ECO:0000313" key="4">
    <source>
        <dbReference type="Proteomes" id="UP000366872"/>
    </source>
</evidence>
<feature type="transmembrane region" description="Helical" evidence="2">
    <location>
        <begin position="184"/>
        <end position="204"/>
    </location>
</feature>
<dbReference type="EMBL" id="CAAHFG010000001">
    <property type="protein sequence ID" value="VGO11529.1"/>
    <property type="molecule type" value="Genomic_DNA"/>
</dbReference>
<sequence length="359" mass="39679">MKEFFVRAREWVWLEGDPEKDRSVGLMVSGILEIVLGILAFSVAMLLLVVASSAGLGGMKPSHFWIAMGLLFYLAGWFIVMGLGSMKAKRWARALVLVGAWVTVFFGTLGLALVLYILPELHGLMLNSGLIAPAVSMGILYFVILVLFLLQVLFPMVAIAFYSLRGVQVTCERLHPAPCWTDKVPLPLLAMALVSIMGSLSILTGATTNYVVFLFGKIVAGGLGMVIVLAISVACGYIGWGAFSRKIHAWWGAYALVLLTSSSMMLTFSEMDMETLYAQMGYTAEQIERLGQYSAFNPAMLTFISCIWGIMACVYLVWVRDCFYPEKDTTEVKSYARRKAEEEAAEPAAPRRPRMRLED</sequence>
<keyword evidence="2" id="KW-0812">Transmembrane</keyword>